<reference evidence="1" key="1">
    <citation type="submission" date="2014-11" db="EMBL/GenBank/DDBJ databases">
        <authorList>
            <person name="Otto D Thomas"/>
            <person name="Naeem Raeece"/>
        </authorList>
    </citation>
    <scope>NUCLEOTIDE SEQUENCE</scope>
</reference>
<proteinExistence type="predicted"/>
<organism evidence="1">
    <name type="scientific">Chromera velia CCMP2878</name>
    <dbReference type="NCBI Taxonomy" id="1169474"/>
    <lineage>
        <taxon>Eukaryota</taxon>
        <taxon>Sar</taxon>
        <taxon>Alveolata</taxon>
        <taxon>Colpodellida</taxon>
        <taxon>Chromeraceae</taxon>
        <taxon>Chromera</taxon>
    </lineage>
</organism>
<dbReference type="InterPro" id="IPR036770">
    <property type="entry name" value="Ankyrin_rpt-contain_sf"/>
</dbReference>
<dbReference type="AlphaFoldDB" id="A0A0G4I7U8"/>
<dbReference type="Gene3D" id="1.25.40.20">
    <property type="entry name" value="Ankyrin repeat-containing domain"/>
    <property type="match status" value="1"/>
</dbReference>
<name>A0A0G4I7U8_9ALVE</name>
<protein>
    <submittedName>
        <fullName evidence="1">Uncharacterized protein</fullName>
    </submittedName>
</protein>
<gene>
    <name evidence="1" type="ORF">Cvel_11680</name>
</gene>
<dbReference type="SUPFAM" id="SSF48403">
    <property type="entry name" value="Ankyrin repeat"/>
    <property type="match status" value="1"/>
</dbReference>
<dbReference type="PhylomeDB" id="A0A0G4I7U8"/>
<sequence>MHSSPSDWGSLVSIFTGILEGVRPFRMRTPEKLCEAQQRFIEQGWEQRQDFITILKTGVAHINLPLGIQKALTRAICAQNYPAVNLLLYVGGTNLSSLNYHGTPPIILALHLRHWPIAGLLAIRGAAVNVLDRFKLGWLDATGLSPLHLVPFTEMALLNRLLEKGADINILGTYGQKYTPLLFCIQ</sequence>
<dbReference type="VEuPathDB" id="CryptoDB:Cvel_11680"/>
<accession>A0A0G4I7U8</accession>
<dbReference type="EMBL" id="CDMZ01005477">
    <property type="protein sequence ID" value="CEM53038.1"/>
    <property type="molecule type" value="Genomic_DNA"/>
</dbReference>
<evidence type="ECO:0000313" key="1">
    <source>
        <dbReference type="EMBL" id="CEM53038.1"/>
    </source>
</evidence>